<dbReference type="Proteomes" id="UP000013243">
    <property type="component" value="Plasmid unnamed2"/>
</dbReference>
<reference evidence="2 3" key="1">
    <citation type="journal article" date="2016" name="ISME J.">
        <title>Global occurrence and heterogeneity of the Roseobacter-clade species Ruegeria mobilis.</title>
        <authorList>
            <person name="Sonnenschein E."/>
            <person name="Gram L."/>
        </authorList>
    </citation>
    <scope>NUCLEOTIDE SEQUENCE [LARGE SCALE GENOMIC DNA]</scope>
    <source>
        <strain evidence="2 3">F1926</strain>
        <plasmid evidence="2 3">unnamed2</plasmid>
    </source>
</reference>
<gene>
    <name evidence="2" type="ORF">K529_022040</name>
</gene>
<evidence type="ECO:0000313" key="3">
    <source>
        <dbReference type="Proteomes" id="UP000013243"/>
    </source>
</evidence>
<dbReference type="GeneID" id="28252577"/>
<dbReference type="KEGG" id="rmb:K529_022040"/>
<name>A0A1B1AA66_9RHOB</name>
<dbReference type="OrthoDB" id="9790035at2"/>
<keyword evidence="2" id="KW-0614">Plasmid</keyword>
<organism evidence="2 3">
    <name type="scientific">Tritonibacter mobilis F1926</name>
    <dbReference type="NCBI Taxonomy" id="1265309"/>
    <lineage>
        <taxon>Bacteria</taxon>
        <taxon>Pseudomonadati</taxon>
        <taxon>Pseudomonadota</taxon>
        <taxon>Alphaproteobacteria</taxon>
        <taxon>Rhodobacterales</taxon>
        <taxon>Paracoccaceae</taxon>
        <taxon>Tritonibacter</taxon>
    </lineage>
</organism>
<dbReference type="RefSeq" id="WP_052699527.1">
    <property type="nucleotide sequence ID" value="NZ_CP015232.1"/>
</dbReference>
<evidence type="ECO:0000256" key="1">
    <source>
        <dbReference type="SAM" id="Phobius"/>
    </source>
</evidence>
<dbReference type="InterPro" id="IPR036188">
    <property type="entry name" value="FAD/NAD-bd_sf"/>
</dbReference>
<keyword evidence="1" id="KW-0472">Membrane</keyword>
<dbReference type="Gene3D" id="3.50.50.60">
    <property type="entry name" value="FAD/NAD(P)-binding domain"/>
    <property type="match status" value="1"/>
</dbReference>
<dbReference type="SUPFAM" id="SSF51905">
    <property type="entry name" value="FAD/NAD(P)-binding domain"/>
    <property type="match status" value="1"/>
</dbReference>
<feature type="transmembrane region" description="Helical" evidence="1">
    <location>
        <begin position="21"/>
        <end position="42"/>
    </location>
</feature>
<geneLocation type="plasmid" evidence="2 3">
    <name>unnamed2</name>
</geneLocation>
<sequence length="452" mass="48809">MVSPQSSAQPPRSTPKGGLRAVVIGGGVAGLAACSAIAPHVASITLIEQEPMPTEPMIRRHTPQAPHVHALLDSGRQSLEQLMPGLGAALQSAGSLPLRVRSQWRSHDGHEWCAPEDTGPVVLSQSRPLLEHVLRCRVLALPHLLVQTARVRGLMLAAGAGTRAPRLTGVSLDDSDGQRRQLDADIVVDASGRAGDSLKWFEAAGLELPPEMTRHPDIRYTSAFFARPAHTRANPPSAWLRPAQAPATQGLVMAPIEGDRWVVTLIGRFGASMPRDEDGFRQRALAIAGPELADSLASARMLSQLRGFAIKSVRFRRFDRKASALPLGYFPIGDTIATFNPLYGQGMSVAALQAVALQQALSDHTAPAVQQTSYLTAAHRPADWAWKIGGAVDRAYAQMRQQEDADCDHFAERLRLAFSASVLRPELRGQIDRVLHLLDAPEKLDALCTEPV</sequence>
<dbReference type="Gene3D" id="3.30.9.100">
    <property type="match status" value="1"/>
</dbReference>
<dbReference type="PANTHER" id="PTHR43422:SF3">
    <property type="entry name" value="THIAMINE THIAZOLE SYNTHASE"/>
    <property type="match status" value="1"/>
</dbReference>
<proteinExistence type="predicted"/>
<evidence type="ECO:0000313" key="2">
    <source>
        <dbReference type="EMBL" id="ANP43440.1"/>
    </source>
</evidence>
<accession>A0A1B1AA66</accession>
<dbReference type="PANTHER" id="PTHR43422">
    <property type="entry name" value="THIAMINE THIAZOLE SYNTHASE"/>
    <property type="match status" value="1"/>
</dbReference>
<keyword evidence="1" id="KW-1133">Transmembrane helix</keyword>
<dbReference type="EMBL" id="CP015232">
    <property type="protein sequence ID" value="ANP43440.1"/>
    <property type="molecule type" value="Genomic_DNA"/>
</dbReference>
<keyword evidence="1" id="KW-0812">Transmembrane</keyword>
<protein>
    <submittedName>
        <fullName evidence="2">Uncharacterized protein</fullName>
    </submittedName>
</protein>
<dbReference type="AlphaFoldDB" id="A0A1B1AA66"/>